<dbReference type="AlphaFoldDB" id="A0A1E8PNS8"/>
<gene>
    <name evidence="1" type="ORF">BA896_001515</name>
</gene>
<protein>
    <submittedName>
        <fullName evidence="1">Uncharacterized protein</fullName>
    </submittedName>
</protein>
<comment type="caution">
    <text evidence="1">The sequence shown here is derived from an EMBL/GenBank/DDBJ whole genome shotgun (WGS) entry which is preliminary data.</text>
</comment>
<name>A0A1E8PNS8_9BURK</name>
<accession>A0A1E8PNS8</accession>
<reference evidence="1 2" key="1">
    <citation type="submission" date="2016-10" db="EMBL/GenBank/DDBJ databases">
        <title>Updated version of Genome Assembly of Janthinobacterium lividum ERGS5:01.</title>
        <authorList>
            <person name="Kumar R."/>
            <person name="Acharya V."/>
            <person name="Singh D."/>
        </authorList>
    </citation>
    <scope>NUCLEOTIDE SEQUENCE [LARGE SCALE GENOMIC DNA]</scope>
    <source>
        <strain evidence="1 2">ERGS5:01</strain>
    </source>
</reference>
<evidence type="ECO:0000313" key="1">
    <source>
        <dbReference type="EMBL" id="OFJ47871.1"/>
    </source>
</evidence>
<proteinExistence type="predicted"/>
<dbReference type="EMBL" id="MAQB02000001">
    <property type="protein sequence ID" value="OFJ47871.1"/>
    <property type="molecule type" value="Genomic_DNA"/>
</dbReference>
<evidence type="ECO:0000313" key="2">
    <source>
        <dbReference type="Proteomes" id="UP000092634"/>
    </source>
</evidence>
<organism evidence="1 2">
    <name type="scientific">Janthinobacterium lividum</name>
    <dbReference type="NCBI Taxonomy" id="29581"/>
    <lineage>
        <taxon>Bacteria</taxon>
        <taxon>Pseudomonadati</taxon>
        <taxon>Pseudomonadota</taxon>
        <taxon>Betaproteobacteria</taxon>
        <taxon>Burkholderiales</taxon>
        <taxon>Oxalobacteraceae</taxon>
        <taxon>Janthinobacterium</taxon>
    </lineage>
</organism>
<sequence length="123" mass="13020">MSALNKAAKAVLREALDAVDVHPCDVHDDAVRAKGLFGPMADLYAAAIALPVAAGSMDTCSEMRALCSACGGTGDVHSIDGEWRGQCTCVHAWEMRAEKAEARVKELEVRMLSSASGRQTMPT</sequence>
<dbReference type="Proteomes" id="UP000092634">
    <property type="component" value="Unassembled WGS sequence"/>
</dbReference>